<evidence type="ECO:0000259" key="2">
    <source>
        <dbReference type="Pfam" id="PF13529"/>
    </source>
</evidence>
<sequence>MLTAAVAALLVCVVLIIASIVVSAWLAHRRYKRTVASQSTLPAHPLDRHVTAILHLQDGNIVRVEEPGPPSFFILPARWYARRRIIVSLGLLAMLLLAMAIQGGLAGGGGIRTLTDTLGLSFLNPAQPNGVSLADRPLPTTASQRVVRIDSASVAQYRTAYQLNVWSYSSCSGIAMETVMNAYGRHFIASDILQEELNLGVWDVNLGLLREDGIGLTAANFGFATDAGHTRTFQQVVDIANKGQPVIVSVRDARYYPGGHLFVIKGGDDQYVYIADSSLNNFQKMTNAMFQGMWQGFSAVLTPKDI</sequence>
<keyword evidence="1" id="KW-0812">Transmembrane</keyword>
<accession>A0A402A1I6</accession>
<protein>
    <recommendedName>
        <fullName evidence="2">Peptidase C39-like domain-containing protein</fullName>
    </recommendedName>
</protein>
<evidence type="ECO:0000256" key="1">
    <source>
        <dbReference type="SAM" id="Phobius"/>
    </source>
</evidence>
<feature type="transmembrane region" description="Helical" evidence="1">
    <location>
        <begin position="6"/>
        <end position="27"/>
    </location>
</feature>
<dbReference type="OrthoDB" id="152945at2"/>
<keyword evidence="1" id="KW-0472">Membrane</keyword>
<evidence type="ECO:0000313" key="3">
    <source>
        <dbReference type="EMBL" id="GCE12984.1"/>
    </source>
</evidence>
<reference evidence="4" key="1">
    <citation type="submission" date="2018-12" db="EMBL/GenBank/DDBJ databases">
        <title>Tengunoibacter tsumagoiensis gen. nov., sp. nov., Dictyobacter kobayashii sp. nov., D. alpinus sp. nov., and D. joshuensis sp. nov. and description of Dictyobacteraceae fam. nov. within the order Ktedonobacterales isolated from Tengu-no-mugimeshi.</title>
        <authorList>
            <person name="Wang C.M."/>
            <person name="Zheng Y."/>
            <person name="Sakai Y."/>
            <person name="Toyoda A."/>
            <person name="Minakuchi Y."/>
            <person name="Abe K."/>
            <person name="Yokota A."/>
            <person name="Yabe S."/>
        </authorList>
    </citation>
    <scope>NUCLEOTIDE SEQUENCE [LARGE SCALE GENOMIC DNA]</scope>
    <source>
        <strain evidence="4">Uno3</strain>
    </source>
</reference>
<dbReference type="Proteomes" id="UP000287352">
    <property type="component" value="Unassembled WGS sequence"/>
</dbReference>
<dbReference type="Pfam" id="PF13529">
    <property type="entry name" value="Peptidase_C39_2"/>
    <property type="match status" value="1"/>
</dbReference>
<gene>
    <name evidence="3" type="ORF">KTT_28430</name>
</gene>
<name>A0A402A1I6_9CHLR</name>
<dbReference type="Gene3D" id="3.90.70.10">
    <property type="entry name" value="Cysteine proteinases"/>
    <property type="match status" value="1"/>
</dbReference>
<evidence type="ECO:0000313" key="4">
    <source>
        <dbReference type="Proteomes" id="UP000287352"/>
    </source>
</evidence>
<dbReference type="RefSeq" id="WP_126580555.1">
    <property type="nucleotide sequence ID" value="NZ_BIFR01000001.1"/>
</dbReference>
<keyword evidence="4" id="KW-1185">Reference proteome</keyword>
<dbReference type="InterPro" id="IPR039564">
    <property type="entry name" value="Peptidase_C39-like"/>
</dbReference>
<organism evidence="3 4">
    <name type="scientific">Tengunoibacter tsumagoiensis</name>
    <dbReference type="NCBI Taxonomy" id="2014871"/>
    <lineage>
        <taxon>Bacteria</taxon>
        <taxon>Bacillati</taxon>
        <taxon>Chloroflexota</taxon>
        <taxon>Ktedonobacteria</taxon>
        <taxon>Ktedonobacterales</taxon>
        <taxon>Dictyobacteraceae</taxon>
        <taxon>Tengunoibacter</taxon>
    </lineage>
</organism>
<feature type="domain" description="Peptidase C39-like" evidence="2">
    <location>
        <begin position="171"/>
        <end position="277"/>
    </location>
</feature>
<proteinExistence type="predicted"/>
<keyword evidence="1" id="KW-1133">Transmembrane helix</keyword>
<dbReference type="EMBL" id="BIFR01000001">
    <property type="protein sequence ID" value="GCE12984.1"/>
    <property type="molecule type" value="Genomic_DNA"/>
</dbReference>
<comment type="caution">
    <text evidence="3">The sequence shown here is derived from an EMBL/GenBank/DDBJ whole genome shotgun (WGS) entry which is preliminary data.</text>
</comment>
<dbReference type="AlphaFoldDB" id="A0A402A1I6"/>
<feature type="transmembrane region" description="Helical" evidence="1">
    <location>
        <begin position="85"/>
        <end position="105"/>
    </location>
</feature>